<reference evidence="4" key="1">
    <citation type="submission" date="2025-08" db="UniProtKB">
        <authorList>
            <consortium name="RefSeq"/>
        </authorList>
    </citation>
    <scope>IDENTIFICATION</scope>
</reference>
<dbReference type="RefSeq" id="XP_005110565.2">
    <property type="nucleotide sequence ID" value="XM_005110508.3"/>
</dbReference>
<dbReference type="Proteomes" id="UP000694888">
    <property type="component" value="Unplaced"/>
</dbReference>
<gene>
    <name evidence="4" type="primary">LOC101847772</name>
</gene>
<dbReference type="Pfam" id="PF15813">
    <property type="entry name" value="DUF4708"/>
    <property type="match status" value="1"/>
</dbReference>
<dbReference type="InterPro" id="IPR031643">
    <property type="entry name" value="DUF4708"/>
</dbReference>
<feature type="region of interest" description="Disordered" evidence="1">
    <location>
        <begin position="356"/>
        <end position="500"/>
    </location>
</feature>
<evidence type="ECO:0000313" key="4">
    <source>
        <dbReference type="RefSeq" id="XP_005110565.2"/>
    </source>
</evidence>
<feature type="compositionally biased region" description="Polar residues" evidence="1">
    <location>
        <begin position="472"/>
        <end position="495"/>
    </location>
</feature>
<evidence type="ECO:0000256" key="1">
    <source>
        <dbReference type="SAM" id="MobiDB-lite"/>
    </source>
</evidence>
<accession>A0ABM0K7G6</accession>
<protein>
    <submittedName>
        <fullName evidence="4">Uncharacterized protein LOC101847772 isoform X1</fullName>
    </submittedName>
</protein>
<evidence type="ECO:0000259" key="2">
    <source>
        <dbReference type="Pfam" id="PF15813"/>
    </source>
</evidence>
<dbReference type="PANTHER" id="PTHR28495">
    <property type="entry name" value="HYPOTHETICAL PROTEIN LOC100359752"/>
    <property type="match status" value="1"/>
</dbReference>
<name>A0ABM0K7G6_APLCA</name>
<keyword evidence="3" id="KW-1185">Reference proteome</keyword>
<dbReference type="PANTHER" id="PTHR28495:SF1">
    <property type="entry name" value="GENE, 17266-RELATED"/>
    <property type="match status" value="1"/>
</dbReference>
<feature type="domain" description="DUF4708" evidence="2">
    <location>
        <begin position="5"/>
        <end position="285"/>
    </location>
</feature>
<proteinExistence type="predicted"/>
<sequence>MDSVIFFATRPDFENLCCITVCCDMEGSFPNSQMKAQGEGLPLQSHIWKCRELIFTEPGVLGSPAYEPGHIFHIVMTQDLYKTGRVQARLQTQGLLPSKPHRVSAPLYQTCLHYTVLAKLAPEWNKVGDWYIKGKDFLSHTGHAYAIKMKLSVNKDEIFIALTGTVVRCPPLQVEDLDLSEKEKLDVLKLADSDTQSISLEGFRCHVLPSMKQGWVTSLSLLIPEESPFNSYRDFCRYWKNVYGYRLPRTDEAILYCQVSFFSPGKGKKFTYPNVCLRVHPLHVMGRVDPKPVLKCFLQDLHSRVNTVCGMPLRFAPRIQFPVPSLVNSSQAGEHASLSNKSHKKSAIPYRSSQSVNRLLHGPPNNGQSSCNERTERPIVPLPDRSSESVSCRAENRDNSQLCTVKEADNNARESSSGRAVGNVGEQQSLSKSVHVDKPSPSSGPKGLKISNINKTPSGLPLVGSKDPPSVPQKSNSCEHSFSGSSGPESKTNPTAPRFVPRFKPKQMLQQCSVQKKSGEKVSTLNERKSDKLVPVFKQTIRCPFQVPDTPVISGRIPHHEIETGNASIARESPGAPMKPAFGKPSHVLSHQKKFSGNKSLSASPSVCKNLKRKAPIPGDPPKKARTAPQVQDVDVEKLARMNQLAKVNSASLIAWLKERGVACRTREKKMDLMNKVCHHLHISAPEQ</sequence>
<dbReference type="GeneID" id="101847772"/>
<organism evidence="3 4">
    <name type="scientific">Aplysia californica</name>
    <name type="common">California sea hare</name>
    <dbReference type="NCBI Taxonomy" id="6500"/>
    <lineage>
        <taxon>Eukaryota</taxon>
        <taxon>Metazoa</taxon>
        <taxon>Spiralia</taxon>
        <taxon>Lophotrochozoa</taxon>
        <taxon>Mollusca</taxon>
        <taxon>Gastropoda</taxon>
        <taxon>Heterobranchia</taxon>
        <taxon>Euthyneura</taxon>
        <taxon>Tectipleura</taxon>
        <taxon>Aplysiida</taxon>
        <taxon>Aplysioidea</taxon>
        <taxon>Aplysiidae</taxon>
        <taxon>Aplysia</taxon>
    </lineage>
</organism>
<evidence type="ECO:0000313" key="3">
    <source>
        <dbReference type="Proteomes" id="UP000694888"/>
    </source>
</evidence>